<keyword evidence="3" id="KW-1185">Reference proteome</keyword>
<dbReference type="PANTHER" id="PTHR33744">
    <property type="entry name" value="CARBOHYDRATE DIACID REGULATOR"/>
    <property type="match status" value="1"/>
</dbReference>
<sequence length="538" mass="56041">MPPSHDDPGSPLLLDVLRVVGGGIARRLTPDSREDVPVGRVTILDPLEPELAAGDILLAVGVDARADAFAALRSAADEAGVAALVVGVGDPRGVAGAESSLAGAPDGGPGVYLRAPWVSWSDTAAAFRMALRGARTQLEAPETGIELGDLDAVAELIAARVRGSVTIEDLDSQVLAYSSTGGDVDARRREAILRRRVPPERVRELLRSGFLQWLSSTTEVVHRPAGEGEPERLVIAVRAAGEMIGSIWVADLRGDVEEASAALRDSANLAVPHLLYASALRAGRLHDATAAVHELLSGEVPPAEAASRAGLTADAAAGVLRIGLADGTRLAGARTRLAERLGALAGHYGCRVSTIADAGEVTAVLSGFRDIDAAGTGLWSMAQSLGDGPGSREMPLVIGVGEAAPSLHTLAASAESAAAAFAALRWEGRSGAARLDEVAEGAALHHIHRLLRGAQPPVATPVDRLRAHDAEHGSDLTRTLDEYLAAFGNVTATAAALNYHPNSLRYRLNRIQEISGIRLDDPDSRLLAQLQLRLMPPA</sequence>
<dbReference type="Pfam" id="PF13556">
    <property type="entry name" value="HTH_30"/>
    <property type="match status" value="1"/>
</dbReference>
<dbReference type="InterPro" id="IPR051448">
    <property type="entry name" value="CdaR-like_regulators"/>
</dbReference>
<dbReference type="Gene3D" id="1.10.10.2840">
    <property type="entry name" value="PucR C-terminal helix-turn-helix domain"/>
    <property type="match status" value="1"/>
</dbReference>
<gene>
    <name evidence="2" type="ORF">B4915_00185</name>
</gene>
<feature type="domain" description="PucR C-terminal helix-turn-helix" evidence="1">
    <location>
        <begin position="476"/>
        <end position="534"/>
    </location>
</feature>
<dbReference type="RefSeq" id="WP_181158401.1">
    <property type="nucleotide sequence ID" value="NZ_MWZD01000007.1"/>
</dbReference>
<dbReference type="Proteomes" id="UP000238650">
    <property type="component" value="Unassembled WGS sequence"/>
</dbReference>
<evidence type="ECO:0000313" key="3">
    <source>
        <dbReference type="Proteomes" id="UP000238650"/>
    </source>
</evidence>
<proteinExistence type="predicted"/>
<organism evidence="2 3">
    <name type="scientific">Leucobacter massiliensis</name>
    <dbReference type="NCBI Taxonomy" id="1686285"/>
    <lineage>
        <taxon>Bacteria</taxon>
        <taxon>Bacillati</taxon>
        <taxon>Actinomycetota</taxon>
        <taxon>Actinomycetes</taxon>
        <taxon>Micrococcales</taxon>
        <taxon>Microbacteriaceae</taxon>
        <taxon>Leucobacter</taxon>
    </lineage>
</organism>
<dbReference type="PANTHER" id="PTHR33744:SF17">
    <property type="entry name" value="CONSERVED PROTEIN"/>
    <property type="match status" value="1"/>
</dbReference>
<protein>
    <recommendedName>
        <fullName evidence="1">PucR C-terminal helix-turn-helix domain-containing protein</fullName>
    </recommendedName>
</protein>
<evidence type="ECO:0000259" key="1">
    <source>
        <dbReference type="Pfam" id="PF13556"/>
    </source>
</evidence>
<comment type="caution">
    <text evidence="2">The sequence shown here is derived from an EMBL/GenBank/DDBJ whole genome shotgun (WGS) entry which is preliminary data.</text>
</comment>
<name>A0A2S9QSV5_9MICO</name>
<accession>A0A2S9QSV5</accession>
<reference evidence="2 3" key="1">
    <citation type="journal article" date="2017" name="New Microbes New Infect">
        <title>Genome sequence of 'Leucobacter massiliensis' sp. nov. isolated from human pharynx after travel to the 2014 Hajj.</title>
        <authorList>
            <person name="Leangapichart T."/>
            <person name="Gautret P."/>
            <person name="Nguyen T.T."/>
            <person name="Armstrong N."/>
            <person name="Rolain J.M."/>
        </authorList>
    </citation>
    <scope>NUCLEOTIDE SEQUENCE [LARGE SCALE GENOMIC DNA]</scope>
    <source>
        <strain evidence="2 3">122RC15</strain>
    </source>
</reference>
<dbReference type="InterPro" id="IPR025736">
    <property type="entry name" value="PucR_C-HTH_dom"/>
</dbReference>
<dbReference type="InterPro" id="IPR042070">
    <property type="entry name" value="PucR_C-HTH_sf"/>
</dbReference>
<dbReference type="EMBL" id="MWZD01000007">
    <property type="protein sequence ID" value="PRI12648.1"/>
    <property type="molecule type" value="Genomic_DNA"/>
</dbReference>
<evidence type="ECO:0000313" key="2">
    <source>
        <dbReference type="EMBL" id="PRI12648.1"/>
    </source>
</evidence>
<dbReference type="AlphaFoldDB" id="A0A2S9QSV5"/>